<dbReference type="GO" id="GO:0004061">
    <property type="term" value="F:arylformamidase activity"/>
    <property type="evidence" value="ECO:0007669"/>
    <property type="project" value="InterPro"/>
</dbReference>
<reference evidence="3 5" key="3">
    <citation type="submission" date="2016-01" db="EMBL/GenBank/DDBJ databases">
        <title>Biosynthesis of antibiotic leucinostatins and their inhibition on Phytophthora in bio-control Purpureocillium lilacinum.</title>
        <authorList>
            <person name="Wang G."/>
            <person name="Liu Z."/>
            <person name="Lin R."/>
            <person name="Li E."/>
            <person name="Mao Z."/>
            <person name="Ling J."/>
            <person name="Yin W."/>
            <person name="Xie B."/>
        </authorList>
    </citation>
    <scope>NUCLEOTIDE SEQUENCE [LARGE SCALE GENOMIC DNA]</scope>
    <source>
        <strain evidence="3">PLBJ-1</strain>
    </source>
</reference>
<dbReference type="Gene3D" id="3.50.30.50">
    <property type="entry name" value="Putative cyclase"/>
    <property type="match status" value="1"/>
</dbReference>
<dbReference type="AlphaFoldDB" id="A0A179HDS7"/>
<dbReference type="PANTHER" id="PTHR34861:SF10">
    <property type="entry name" value="CYCLASE"/>
    <property type="match status" value="1"/>
</dbReference>
<sequence length="345" mass="37865">MPVAPSSVPDFDDLPKVKDMPQGCAWGIFDQDGKKDLVGTLNFLTPEIVRSAAGEVKDGMSISLNWPLNGLSKLGIPGRNPTKHNVLYLPESMAGGVPPDAPSWDDELSFNTQSSSQWDSLCHVQHLPSGLAYNGNKPTKENLSAETTAQNTQPTLDHWHEHGGLAARGVLLDYKRYAEETGLSFHAWGGDRLTVEQLEACARHFGVEFRYGDVLLVRTGATDVIAAPTPEDLQMMQAQRMSGLHGCVETARWIWNKRFAAIASDSMALEAFPPLKADGTDGGLEDLFLHHYMLSLFGMSIGELWDLSKLSEYCAKRKRYSFMLTSIPLNHPCLIGSPPNAMAIL</sequence>
<reference evidence="2 7" key="5">
    <citation type="journal article" date="2024" name="Microbiol. Resour. Announc.">
        <title>Genome annotations for the ascomycete fungi Trichoderma harzianum, Trichoderma aggressivum, and Purpureocillium lilacinum.</title>
        <authorList>
            <person name="Beijen E.P.W."/>
            <person name="Ohm R.A."/>
        </authorList>
    </citation>
    <scope>NUCLEOTIDE SEQUENCE [LARGE SCALE GENOMIC DNA]</scope>
    <source>
        <strain evidence="2 7">CBS 150709</strain>
    </source>
</reference>
<dbReference type="Proteomes" id="UP000078240">
    <property type="component" value="Unassembled WGS sequence"/>
</dbReference>
<organism evidence="3 5">
    <name type="scientific">Purpureocillium lilacinum</name>
    <name type="common">Paecilomyces lilacinus</name>
    <dbReference type="NCBI Taxonomy" id="33203"/>
    <lineage>
        <taxon>Eukaryota</taxon>
        <taxon>Fungi</taxon>
        <taxon>Dikarya</taxon>
        <taxon>Ascomycota</taxon>
        <taxon>Pezizomycotina</taxon>
        <taxon>Sordariomycetes</taxon>
        <taxon>Hypocreomycetidae</taxon>
        <taxon>Hypocreales</taxon>
        <taxon>Ophiocordycipitaceae</taxon>
        <taxon>Purpureocillium</taxon>
    </lineage>
</organism>
<name>A0A179HDS7_PURLI</name>
<evidence type="ECO:0000313" key="5">
    <source>
        <dbReference type="Proteomes" id="UP000078240"/>
    </source>
</evidence>
<dbReference type="InterPro" id="IPR007325">
    <property type="entry name" value="KFase/CYL"/>
</dbReference>
<evidence type="ECO:0000313" key="6">
    <source>
        <dbReference type="Proteomes" id="UP000245956"/>
    </source>
</evidence>
<dbReference type="EMBL" id="JAWRVI010000020">
    <property type="protein sequence ID" value="KAK4089400.1"/>
    <property type="molecule type" value="Genomic_DNA"/>
</dbReference>
<dbReference type="InterPro" id="IPR037175">
    <property type="entry name" value="KFase_sf"/>
</dbReference>
<proteinExistence type="inferred from homology"/>
<evidence type="ECO:0000256" key="1">
    <source>
        <dbReference type="ARBA" id="ARBA00007865"/>
    </source>
</evidence>
<protein>
    <submittedName>
        <fullName evidence="3">Cyclase protein</fullName>
    </submittedName>
</protein>
<dbReference type="EMBL" id="LCWV01000007">
    <property type="protein sequence ID" value="PWI71679.1"/>
    <property type="molecule type" value="Genomic_DNA"/>
</dbReference>
<reference evidence="2" key="4">
    <citation type="submission" date="2023-11" db="EMBL/GenBank/DDBJ databases">
        <authorList>
            <person name="Beijen E."/>
            <person name="Ohm R.A."/>
        </authorList>
    </citation>
    <scope>NUCLEOTIDE SEQUENCE</scope>
    <source>
        <strain evidence="2">CBS 150709</strain>
    </source>
</reference>
<dbReference type="EMBL" id="LSBH01000001">
    <property type="protein sequence ID" value="OAQ87629.1"/>
    <property type="molecule type" value="Genomic_DNA"/>
</dbReference>
<evidence type="ECO:0000313" key="7">
    <source>
        <dbReference type="Proteomes" id="UP001287286"/>
    </source>
</evidence>
<reference evidence="4 6" key="2">
    <citation type="journal article" date="2016" name="Front. Microbiol.">
        <title>Genome and transcriptome sequences reveal the specific parasitism of the nematophagous Purpureocillium lilacinum 36-1.</title>
        <authorList>
            <person name="Xie J."/>
            <person name="Li S."/>
            <person name="Mo C."/>
            <person name="Xiao X."/>
            <person name="Peng D."/>
            <person name="Wang G."/>
            <person name="Xiao Y."/>
        </authorList>
    </citation>
    <scope>NUCLEOTIDE SEQUENCE [LARGE SCALE GENOMIC DNA]</scope>
    <source>
        <strain evidence="4 6">36-1</strain>
    </source>
</reference>
<evidence type="ECO:0000313" key="3">
    <source>
        <dbReference type="EMBL" id="OAQ87629.1"/>
    </source>
</evidence>
<dbReference type="Proteomes" id="UP000245956">
    <property type="component" value="Unassembled WGS sequence"/>
</dbReference>
<dbReference type="Pfam" id="PF04199">
    <property type="entry name" value="Cyclase"/>
    <property type="match status" value="1"/>
</dbReference>
<dbReference type="SUPFAM" id="SSF102198">
    <property type="entry name" value="Putative cyclase"/>
    <property type="match status" value="1"/>
</dbReference>
<evidence type="ECO:0000313" key="2">
    <source>
        <dbReference type="EMBL" id="KAK4089400.1"/>
    </source>
</evidence>
<accession>A0A179HDS7</accession>
<dbReference type="Proteomes" id="UP001287286">
    <property type="component" value="Unassembled WGS sequence"/>
</dbReference>
<comment type="similarity">
    <text evidence="1">Belongs to the Cyclase 1 superfamily.</text>
</comment>
<dbReference type="PANTHER" id="PTHR34861">
    <property type="match status" value="1"/>
</dbReference>
<evidence type="ECO:0000313" key="4">
    <source>
        <dbReference type="EMBL" id="PWI71679.1"/>
    </source>
</evidence>
<reference evidence="4" key="1">
    <citation type="submission" date="2015-05" db="EMBL/GenBank/DDBJ databases">
        <authorList>
            <person name="Wang D.B."/>
            <person name="Wang M."/>
        </authorList>
    </citation>
    <scope>NUCLEOTIDE SEQUENCE</scope>
    <source>
        <strain evidence="4">36-1</strain>
    </source>
</reference>
<keyword evidence="7" id="KW-1185">Reference proteome</keyword>
<gene>
    <name evidence="4" type="ORF">PCL_11773</name>
    <name evidence="2" type="ORF">Purlil1_6389</name>
    <name evidence="3" type="ORF">VFPBJ_01669</name>
</gene>
<dbReference type="GO" id="GO:0019441">
    <property type="term" value="P:L-tryptophan catabolic process to kynurenine"/>
    <property type="evidence" value="ECO:0007669"/>
    <property type="project" value="InterPro"/>
</dbReference>
<comment type="caution">
    <text evidence="3">The sequence shown here is derived from an EMBL/GenBank/DDBJ whole genome shotgun (WGS) entry which is preliminary data.</text>
</comment>
<dbReference type="OrthoDB" id="5396at2759"/>